<comment type="cofactor">
    <cofactor evidence="1">
        <name>Mg(2+)</name>
        <dbReference type="ChEBI" id="CHEBI:18420"/>
    </cofactor>
</comment>
<name>A0A383DZH8_9ZZZZ</name>
<dbReference type="InterPro" id="IPR008949">
    <property type="entry name" value="Isoprenoid_synthase_dom_sf"/>
</dbReference>
<proteinExistence type="inferred from homology"/>
<gene>
    <name evidence="6" type="ORF">METZ01_LOCUS502831</name>
</gene>
<evidence type="ECO:0000256" key="3">
    <source>
        <dbReference type="ARBA" id="ARBA00022679"/>
    </source>
</evidence>
<reference evidence="6" key="1">
    <citation type="submission" date="2018-05" db="EMBL/GenBank/DDBJ databases">
        <authorList>
            <person name="Lanie J.A."/>
            <person name="Ng W.-L."/>
            <person name="Kazmierczak K.M."/>
            <person name="Andrzejewski T.M."/>
            <person name="Davidsen T.M."/>
            <person name="Wayne K.J."/>
            <person name="Tettelin H."/>
            <person name="Glass J.I."/>
            <person name="Rusch D."/>
            <person name="Podicherti R."/>
            <person name="Tsui H.-C.T."/>
            <person name="Winkler M.E."/>
        </authorList>
    </citation>
    <scope>NUCLEOTIDE SEQUENCE</scope>
</reference>
<evidence type="ECO:0000256" key="2">
    <source>
        <dbReference type="ARBA" id="ARBA00006706"/>
    </source>
</evidence>
<evidence type="ECO:0000313" key="6">
    <source>
        <dbReference type="EMBL" id="SVE49977.1"/>
    </source>
</evidence>
<dbReference type="Pfam" id="PF00348">
    <property type="entry name" value="polyprenyl_synt"/>
    <property type="match status" value="1"/>
</dbReference>
<keyword evidence="5" id="KW-0460">Magnesium</keyword>
<dbReference type="InterPro" id="IPR033749">
    <property type="entry name" value="Polyprenyl_synt_CS"/>
</dbReference>
<evidence type="ECO:0000256" key="5">
    <source>
        <dbReference type="ARBA" id="ARBA00022842"/>
    </source>
</evidence>
<evidence type="ECO:0000256" key="4">
    <source>
        <dbReference type="ARBA" id="ARBA00022723"/>
    </source>
</evidence>
<dbReference type="Gene3D" id="1.10.600.10">
    <property type="entry name" value="Farnesyl Diphosphate Synthase"/>
    <property type="match status" value="1"/>
</dbReference>
<dbReference type="GO" id="GO:0046872">
    <property type="term" value="F:metal ion binding"/>
    <property type="evidence" value="ECO:0007669"/>
    <property type="project" value="UniProtKB-KW"/>
</dbReference>
<evidence type="ECO:0008006" key="7">
    <source>
        <dbReference type="Google" id="ProtNLM"/>
    </source>
</evidence>
<sequence length="123" mass="14076">MSQSLKDLTKVIKKDIRLFEKEFDDALHSKVKLIRTVSRFLIKQKGKRIRPILTILSARVCGKPTQNSYRAAAMIELLHIATLIHDDVVDGAMKRRGWFSINRIWGNKLAVLMGDFVLSKSLI</sequence>
<dbReference type="GO" id="GO:0004659">
    <property type="term" value="F:prenyltransferase activity"/>
    <property type="evidence" value="ECO:0007669"/>
    <property type="project" value="InterPro"/>
</dbReference>
<dbReference type="PANTHER" id="PTHR12001">
    <property type="entry name" value="GERANYLGERANYL PYROPHOSPHATE SYNTHASE"/>
    <property type="match status" value="1"/>
</dbReference>
<dbReference type="AlphaFoldDB" id="A0A383DZH8"/>
<comment type="similarity">
    <text evidence="2">Belongs to the FPP/GGPP synthase family.</text>
</comment>
<protein>
    <recommendedName>
        <fullName evidence="7">Polyprenyl synthetase</fullName>
    </recommendedName>
</protein>
<dbReference type="EMBL" id="UINC01221583">
    <property type="protein sequence ID" value="SVE49977.1"/>
    <property type="molecule type" value="Genomic_DNA"/>
</dbReference>
<keyword evidence="4" id="KW-0479">Metal-binding</keyword>
<keyword evidence="3" id="KW-0808">Transferase</keyword>
<dbReference type="SUPFAM" id="SSF48576">
    <property type="entry name" value="Terpenoid synthases"/>
    <property type="match status" value="1"/>
</dbReference>
<dbReference type="InterPro" id="IPR000092">
    <property type="entry name" value="Polyprenyl_synt"/>
</dbReference>
<evidence type="ECO:0000256" key="1">
    <source>
        <dbReference type="ARBA" id="ARBA00001946"/>
    </source>
</evidence>
<dbReference type="PROSITE" id="PS00723">
    <property type="entry name" value="POLYPRENYL_SYNTHASE_1"/>
    <property type="match status" value="1"/>
</dbReference>
<accession>A0A383DZH8</accession>
<organism evidence="6">
    <name type="scientific">marine metagenome</name>
    <dbReference type="NCBI Taxonomy" id="408172"/>
    <lineage>
        <taxon>unclassified sequences</taxon>
        <taxon>metagenomes</taxon>
        <taxon>ecological metagenomes</taxon>
    </lineage>
</organism>
<dbReference type="GO" id="GO:0008299">
    <property type="term" value="P:isoprenoid biosynthetic process"/>
    <property type="evidence" value="ECO:0007669"/>
    <property type="project" value="InterPro"/>
</dbReference>
<feature type="non-terminal residue" evidence="6">
    <location>
        <position position="123"/>
    </location>
</feature>
<dbReference type="PANTHER" id="PTHR12001:SF69">
    <property type="entry name" value="ALL TRANS-POLYPRENYL-DIPHOSPHATE SYNTHASE PDSS1"/>
    <property type="match status" value="1"/>
</dbReference>